<dbReference type="PATRIC" id="fig|1367847.3.peg.1113"/>
<sequence length="358" mass="38209">MTRSRTSAAFVTTMVAISALFVALIWPYYGAVLWAAILALLFNPLYQWLYQRTGARGSLSALIAVLFCICLVVLPLLALIGLLAGEAARAYQLLTSQPPNIAAILGKARELIPERLQHLLDRIDAPSVSELAQRASTFMEQVLQVMAKGVYAFGQGAIGFTIAFGVALYLLFFLFRDGEKLAAKLRQASPLEPEQTDRILRTFVAVVKATVKGNVIIAAIQGTIGGVTLWALGVGGALLWGVVMAVLSLVPAVGAGLVWAPIGIYLILSGSVASGVILLVIGIGVISMIDNLLRPTLVGGQINMPDYLVLVSTLGGLSLLGINGFVLGPLIAALFMTVWQLYIEQKENRPQLIKTPDL</sequence>
<evidence type="ECO:0000256" key="1">
    <source>
        <dbReference type="ARBA" id="ARBA00004141"/>
    </source>
</evidence>
<feature type="transmembrane region" description="Helical" evidence="6">
    <location>
        <begin position="309"/>
        <end position="342"/>
    </location>
</feature>
<keyword evidence="3 6" id="KW-0812">Transmembrane</keyword>
<proteinExistence type="inferred from homology"/>
<dbReference type="eggNOG" id="COG0628">
    <property type="taxonomic scope" value="Bacteria"/>
</dbReference>
<evidence type="ECO:0000256" key="2">
    <source>
        <dbReference type="ARBA" id="ARBA00009773"/>
    </source>
</evidence>
<evidence type="ECO:0000256" key="5">
    <source>
        <dbReference type="ARBA" id="ARBA00023136"/>
    </source>
</evidence>
<dbReference type="GO" id="GO:0016020">
    <property type="term" value="C:membrane"/>
    <property type="evidence" value="ECO:0007669"/>
    <property type="project" value="UniProtKB-SubCell"/>
</dbReference>
<dbReference type="KEGG" id="pami:JCM7686_1146"/>
<dbReference type="OrthoDB" id="106838at2"/>
<feature type="transmembrane region" description="Helical" evidence="6">
    <location>
        <begin position="32"/>
        <end position="49"/>
    </location>
</feature>
<evidence type="ECO:0000313" key="8">
    <source>
        <dbReference type="Proteomes" id="UP000015480"/>
    </source>
</evidence>
<feature type="transmembrane region" description="Helical" evidence="6">
    <location>
        <begin position="266"/>
        <end position="289"/>
    </location>
</feature>
<evidence type="ECO:0000256" key="3">
    <source>
        <dbReference type="ARBA" id="ARBA00022692"/>
    </source>
</evidence>
<name>S5XXS9_PARAH</name>
<feature type="transmembrane region" description="Helical" evidence="6">
    <location>
        <begin position="238"/>
        <end position="259"/>
    </location>
</feature>
<feature type="transmembrane region" description="Helical" evidence="6">
    <location>
        <begin position="152"/>
        <end position="175"/>
    </location>
</feature>
<dbReference type="PANTHER" id="PTHR21716:SF4">
    <property type="entry name" value="TRANSMEMBRANE PROTEIN 245"/>
    <property type="match status" value="1"/>
</dbReference>
<dbReference type="InterPro" id="IPR002549">
    <property type="entry name" value="AI-2E-like"/>
</dbReference>
<dbReference type="Pfam" id="PF01594">
    <property type="entry name" value="AI-2E_transport"/>
    <property type="match status" value="1"/>
</dbReference>
<comment type="subcellular location">
    <subcellularLocation>
        <location evidence="1">Membrane</location>
        <topology evidence="1">Multi-pass membrane protein</topology>
    </subcellularLocation>
</comment>
<reference evidence="7 8" key="1">
    <citation type="journal article" date="2014" name="BMC Genomics">
        <title>Architecture and functions of a multipartite genome of the methylotrophic bacterium Paracoccus aminophilus JCM 7686, containing primary and secondary chromids.</title>
        <authorList>
            <person name="Dziewit L."/>
            <person name="Czarnecki J."/>
            <person name="Wibberg D."/>
            <person name="Radlinska M."/>
            <person name="Mrozek P."/>
            <person name="Szymczak M."/>
            <person name="Schluter A."/>
            <person name="Puhler A."/>
            <person name="Bartosik D."/>
        </authorList>
    </citation>
    <scope>NUCLEOTIDE SEQUENCE [LARGE SCALE GENOMIC DNA]</scope>
    <source>
        <strain evidence="7">JCM 7686</strain>
    </source>
</reference>
<feature type="transmembrane region" description="Helical" evidence="6">
    <location>
        <begin position="7"/>
        <end position="26"/>
    </location>
</feature>
<evidence type="ECO:0000256" key="4">
    <source>
        <dbReference type="ARBA" id="ARBA00022989"/>
    </source>
</evidence>
<keyword evidence="5 6" id="KW-0472">Membrane</keyword>
<gene>
    <name evidence="7" type="ORF">JCM7686_1146</name>
</gene>
<evidence type="ECO:0000256" key="6">
    <source>
        <dbReference type="SAM" id="Phobius"/>
    </source>
</evidence>
<feature type="transmembrane region" description="Helical" evidence="6">
    <location>
        <begin position="215"/>
        <end position="232"/>
    </location>
</feature>
<accession>S5XXS9</accession>
<dbReference type="Proteomes" id="UP000015480">
    <property type="component" value="Chromosome"/>
</dbReference>
<keyword evidence="8" id="KW-1185">Reference proteome</keyword>
<dbReference type="HOGENOM" id="CLU_041771_2_2_5"/>
<evidence type="ECO:0008006" key="9">
    <source>
        <dbReference type="Google" id="ProtNLM"/>
    </source>
</evidence>
<evidence type="ECO:0000313" key="7">
    <source>
        <dbReference type="EMBL" id="AGT08255.1"/>
    </source>
</evidence>
<feature type="transmembrane region" description="Helical" evidence="6">
    <location>
        <begin position="61"/>
        <end position="84"/>
    </location>
</feature>
<dbReference type="PANTHER" id="PTHR21716">
    <property type="entry name" value="TRANSMEMBRANE PROTEIN"/>
    <property type="match status" value="1"/>
</dbReference>
<protein>
    <recommendedName>
        <fullName evidence="9">Permease</fullName>
    </recommendedName>
</protein>
<comment type="similarity">
    <text evidence="2">Belongs to the autoinducer-2 exporter (AI-2E) (TC 2.A.86) family.</text>
</comment>
<dbReference type="AlphaFoldDB" id="S5XXS9"/>
<dbReference type="EMBL" id="CP006650">
    <property type="protein sequence ID" value="AGT08255.1"/>
    <property type="molecule type" value="Genomic_DNA"/>
</dbReference>
<dbReference type="RefSeq" id="WP_020949893.1">
    <property type="nucleotide sequence ID" value="NC_022041.1"/>
</dbReference>
<keyword evidence="4 6" id="KW-1133">Transmembrane helix</keyword>
<organism evidence="7 8">
    <name type="scientific">Paracoccus aminophilus JCM 7686</name>
    <dbReference type="NCBI Taxonomy" id="1367847"/>
    <lineage>
        <taxon>Bacteria</taxon>
        <taxon>Pseudomonadati</taxon>
        <taxon>Pseudomonadota</taxon>
        <taxon>Alphaproteobacteria</taxon>
        <taxon>Rhodobacterales</taxon>
        <taxon>Paracoccaceae</taxon>
        <taxon>Paracoccus</taxon>
    </lineage>
</organism>